<dbReference type="GO" id="GO:0070531">
    <property type="term" value="C:BRCA1-A complex"/>
    <property type="evidence" value="ECO:0007669"/>
    <property type="project" value="InterPro"/>
</dbReference>
<dbReference type="InterPro" id="IPR003903">
    <property type="entry name" value="UIM_dom"/>
</dbReference>
<reference evidence="14" key="3">
    <citation type="submission" date="2025-09" db="UniProtKB">
        <authorList>
            <consortium name="Ensembl"/>
        </authorList>
    </citation>
    <scope>IDENTIFICATION</scope>
    <source>
        <strain evidence="14">Thorbecke</strain>
    </source>
</reference>
<dbReference type="OrthoDB" id="7536094at2759"/>
<dbReference type="EMBL" id="AAGW02066598">
    <property type="status" value="NOT_ANNOTATED_CDS"/>
    <property type="molecule type" value="Genomic_DNA"/>
</dbReference>
<dbReference type="EMBL" id="AAGW02066594">
    <property type="status" value="NOT_ANNOTATED_CDS"/>
    <property type="molecule type" value="Genomic_DNA"/>
</dbReference>
<feature type="region of interest" description="Disordered" evidence="12">
    <location>
        <begin position="1"/>
        <end position="77"/>
    </location>
</feature>
<feature type="compositionally biased region" description="Basic and acidic residues" evidence="12">
    <location>
        <begin position="9"/>
        <end position="23"/>
    </location>
</feature>
<keyword evidence="11" id="KW-0175">Coiled coil</keyword>
<dbReference type="PROSITE" id="PS50330">
    <property type="entry name" value="UIM"/>
    <property type="match status" value="1"/>
</dbReference>
<evidence type="ECO:0000256" key="10">
    <source>
        <dbReference type="ARBA" id="ARBA00031558"/>
    </source>
</evidence>
<dbReference type="AlphaFoldDB" id="A0A5F9CTS3"/>
<evidence type="ECO:0000256" key="2">
    <source>
        <dbReference type="ARBA" id="ARBA00006465"/>
    </source>
</evidence>
<dbReference type="Bgee" id="ENSOCUG00000000406">
    <property type="expression patterns" value="Expressed in testis and 15 other cell types or tissues"/>
</dbReference>
<dbReference type="PANTHER" id="PTHR15932:SF2">
    <property type="entry name" value="BRCA1-A COMPLEX SUBUNIT RAP80"/>
    <property type="match status" value="1"/>
</dbReference>
<evidence type="ECO:0000256" key="9">
    <source>
        <dbReference type="ARBA" id="ARBA00029973"/>
    </source>
</evidence>
<accession>A0A5F9CTS3</accession>
<proteinExistence type="inferred from homology"/>
<keyword evidence="4" id="KW-0677">Repeat</keyword>
<feature type="compositionally biased region" description="Basic residues" evidence="12">
    <location>
        <begin position="60"/>
        <end position="76"/>
    </location>
</feature>
<evidence type="ECO:0000259" key="13">
    <source>
        <dbReference type="Pfam" id="PF18282"/>
    </source>
</evidence>
<feature type="region of interest" description="Disordered" evidence="12">
    <location>
        <begin position="308"/>
        <end position="375"/>
    </location>
</feature>
<dbReference type="GO" id="GO:0042393">
    <property type="term" value="F:histone binding"/>
    <property type="evidence" value="ECO:0007669"/>
    <property type="project" value="TreeGrafter"/>
</dbReference>
<feature type="compositionally biased region" description="Basic and acidic residues" evidence="12">
    <location>
        <begin position="351"/>
        <end position="365"/>
    </location>
</feature>
<keyword evidence="7" id="KW-0234">DNA repair</keyword>
<keyword evidence="6" id="KW-0156">Chromatin regulator</keyword>
<feature type="coiled-coil region" evidence="11">
    <location>
        <begin position="89"/>
        <end position="116"/>
    </location>
</feature>
<evidence type="ECO:0000256" key="5">
    <source>
        <dbReference type="ARBA" id="ARBA00022763"/>
    </source>
</evidence>
<comment type="similarity">
    <text evidence="2">Belongs to the RAP80 family.</text>
</comment>
<keyword evidence="5" id="KW-0227">DNA damage</keyword>
<dbReference type="Ensembl" id="ENSOCUT00000046662.1">
    <property type="protein sequence ID" value="ENSOCUP00000036900.1"/>
    <property type="gene ID" value="ENSOCUG00000000406.4"/>
</dbReference>
<evidence type="ECO:0000256" key="6">
    <source>
        <dbReference type="ARBA" id="ARBA00022853"/>
    </source>
</evidence>
<name>A0A5F9CTS3_RABIT</name>
<dbReference type="GO" id="GO:0045739">
    <property type="term" value="P:positive regulation of DNA repair"/>
    <property type="evidence" value="ECO:0007669"/>
    <property type="project" value="TreeGrafter"/>
</dbReference>
<organism evidence="14 15">
    <name type="scientific">Oryctolagus cuniculus</name>
    <name type="common">Rabbit</name>
    <dbReference type="NCBI Taxonomy" id="9986"/>
    <lineage>
        <taxon>Eukaryota</taxon>
        <taxon>Metazoa</taxon>
        <taxon>Chordata</taxon>
        <taxon>Craniata</taxon>
        <taxon>Vertebrata</taxon>
        <taxon>Euteleostomi</taxon>
        <taxon>Mammalia</taxon>
        <taxon>Eutheria</taxon>
        <taxon>Euarchontoglires</taxon>
        <taxon>Glires</taxon>
        <taxon>Lagomorpha</taxon>
        <taxon>Leporidae</taxon>
        <taxon>Oryctolagus</taxon>
    </lineage>
</organism>
<evidence type="ECO:0000256" key="3">
    <source>
        <dbReference type="ARBA" id="ARBA00021660"/>
    </source>
</evidence>
<evidence type="ECO:0000256" key="1">
    <source>
        <dbReference type="ARBA" id="ARBA00004123"/>
    </source>
</evidence>
<dbReference type="InterPro" id="IPR040714">
    <property type="entry name" value="RAP80_UIM"/>
</dbReference>
<feature type="domain" description="RAP80 N-terminal" evidence="13">
    <location>
        <begin position="72"/>
        <end position="122"/>
    </location>
</feature>
<dbReference type="Gene3D" id="6.10.250.1800">
    <property type="match status" value="1"/>
</dbReference>
<gene>
    <name evidence="14" type="primary">UIMC1</name>
</gene>
<sequence>MARRKKKVKEALESQNLEKKDDETASPVNVKRKRRLEDALIVISDSDGEEPKEENGLQKTKTKQSNRAKRLAKRKITQMTEEEQFALALKMSEQEAREVNNQEEEEEELLRKAIAESLNSSQGLFVEETSEEGNSVPASQSIAALTSKRSSVLMPENSAEEITVCPETQLSSPEIFDLEKEVSPSSRDIPDEIRIIMADKKVGNREDTEKEIPASTTSSSSQVLCPLCDQGFPPTKIELHAMYCNGLVRQDTVLTRRQKEAKSKTDSGTTTQTSLGVDKNEKCYLCKSLVPFREYQCHVDSCLQLAKGDQGDGPEGSGRLYSPVEGKRQQRLRNPKEKGHSEGRLLSLLEQSEHKTADAEIKTESSKTGAFRVPSPEVEEAGCSRAMQSSLTNFDLNESPIKSFVSISEATDCLVDFKKQLSVRSGSRTRTKAGRGRKRKS</sequence>
<feature type="compositionally biased region" description="Basic and acidic residues" evidence="12">
    <location>
        <begin position="334"/>
        <end position="343"/>
    </location>
</feature>
<dbReference type="EMBL" id="AAGW02066595">
    <property type="status" value="NOT_ANNOTATED_CDS"/>
    <property type="molecule type" value="Genomic_DNA"/>
</dbReference>
<dbReference type="EMBL" id="AAGW02066597">
    <property type="status" value="NOT_ANNOTATED_CDS"/>
    <property type="molecule type" value="Genomic_DNA"/>
</dbReference>
<evidence type="ECO:0000256" key="11">
    <source>
        <dbReference type="SAM" id="Coils"/>
    </source>
</evidence>
<reference evidence="14 15" key="1">
    <citation type="journal article" date="2011" name="Nature">
        <title>A high-resolution map of human evolutionary constraint using 29 mammals.</title>
        <authorList>
            <person name="Lindblad-Toh K."/>
            <person name="Garber M."/>
            <person name="Zuk O."/>
            <person name="Lin M.F."/>
            <person name="Parker B.J."/>
            <person name="Washietl S."/>
            <person name="Kheradpour P."/>
            <person name="Ernst J."/>
            <person name="Jordan G."/>
            <person name="Mauceli E."/>
            <person name="Ward L.D."/>
            <person name="Lowe C.B."/>
            <person name="Holloway A.K."/>
            <person name="Clamp M."/>
            <person name="Gnerre S."/>
            <person name="Alfoldi J."/>
            <person name="Beal K."/>
            <person name="Chang J."/>
            <person name="Clawson H."/>
            <person name="Cuff J."/>
            <person name="Di Palma F."/>
            <person name="Fitzgerald S."/>
            <person name="Flicek P."/>
            <person name="Guttman M."/>
            <person name="Hubisz M.J."/>
            <person name="Jaffe D.B."/>
            <person name="Jungreis I."/>
            <person name="Kent W.J."/>
            <person name="Kostka D."/>
            <person name="Lara M."/>
            <person name="Martins A.L."/>
            <person name="Massingham T."/>
            <person name="Moltke I."/>
            <person name="Raney B.J."/>
            <person name="Rasmussen M.D."/>
            <person name="Robinson J."/>
            <person name="Stark A."/>
            <person name="Vilella A.J."/>
            <person name="Wen J."/>
            <person name="Xie X."/>
            <person name="Zody M.C."/>
            <person name="Baldwin J."/>
            <person name="Bloom T."/>
            <person name="Chin C.W."/>
            <person name="Heiman D."/>
            <person name="Nicol R."/>
            <person name="Nusbaum C."/>
            <person name="Young S."/>
            <person name="Wilkinson J."/>
            <person name="Worley K.C."/>
            <person name="Kovar C.L."/>
            <person name="Muzny D.M."/>
            <person name="Gibbs R.A."/>
            <person name="Cree A."/>
            <person name="Dihn H.H."/>
            <person name="Fowler G."/>
            <person name="Jhangiani S."/>
            <person name="Joshi V."/>
            <person name="Lee S."/>
            <person name="Lewis L.R."/>
            <person name="Nazareth L.V."/>
            <person name="Okwuonu G."/>
            <person name="Santibanez J."/>
            <person name="Warren W.C."/>
            <person name="Mardis E.R."/>
            <person name="Weinstock G.M."/>
            <person name="Wilson R.K."/>
            <person name="Delehaunty K."/>
            <person name="Dooling D."/>
            <person name="Fronik C."/>
            <person name="Fulton L."/>
            <person name="Fulton B."/>
            <person name="Graves T."/>
            <person name="Minx P."/>
            <person name="Sodergren E."/>
            <person name="Birney E."/>
            <person name="Margulies E.H."/>
            <person name="Herrero J."/>
            <person name="Green E.D."/>
            <person name="Haussler D."/>
            <person name="Siepel A."/>
            <person name="Goldman N."/>
            <person name="Pollard K.S."/>
            <person name="Pedersen J.S."/>
            <person name="Lander E.S."/>
            <person name="Kellis M."/>
        </authorList>
    </citation>
    <scope>NUCLEOTIDE SEQUENCE [LARGE SCALE GENOMIC DNA]</scope>
    <source>
        <strain evidence="14 15">Thorbecke inbred</strain>
    </source>
</reference>
<dbReference type="GO" id="GO:0006325">
    <property type="term" value="P:chromatin organization"/>
    <property type="evidence" value="ECO:0007669"/>
    <property type="project" value="UniProtKB-KW"/>
</dbReference>
<dbReference type="InterPro" id="IPR038868">
    <property type="entry name" value="RAP80"/>
</dbReference>
<evidence type="ECO:0000256" key="8">
    <source>
        <dbReference type="ARBA" id="ARBA00023242"/>
    </source>
</evidence>
<evidence type="ECO:0000256" key="7">
    <source>
        <dbReference type="ARBA" id="ARBA00023204"/>
    </source>
</evidence>
<dbReference type="GeneTree" id="ENSGT00390000007635"/>
<evidence type="ECO:0000313" key="15">
    <source>
        <dbReference type="Proteomes" id="UP000001811"/>
    </source>
</evidence>
<evidence type="ECO:0000256" key="12">
    <source>
        <dbReference type="SAM" id="MobiDB-lite"/>
    </source>
</evidence>
<dbReference type="SMART" id="SM00726">
    <property type="entry name" value="UIM"/>
    <property type="match status" value="2"/>
</dbReference>
<keyword evidence="15" id="KW-1185">Reference proteome</keyword>
<dbReference type="KEGG" id="ocu:100354766"/>
<dbReference type="PANTHER" id="PTHR15932">
    <property type="entry name" value="UBIQUITIN INTERACTION MOTIF-CONTAINING PROTEIN 1"/>
    <property type="match status" value="1"/>
</dbReference>
<keyword evidence="8" id="KW-0539">Nucleus</keyword>
<evidence type="ECO:0000256" key="4">
    <source>
        <dbReference type="ARBA" id="ARBA00022737"/>
    </source>
</evidence>
<protein>
    <recommendedName>
        <fullName evidence="3">BRCA1-A complex subunit RAP80</fullName>
    </recommendedName>
    <alternativeName>
        <fullName evidence="10">Receptor-associated protein 80</fullName>
    </alternativeName>
    <alternativeName>
        <fullName evidence="9">Ubiquitin interaction motif-containing protein 1</fullName>
    </alternativeName>
</protein>
<dbReference type="GO" id="GO:0070530">
    <property type="term" value="F:K63-linked polyubiquitin modification-dependent protein binding"/>
    <property type="evidence" value="ECO:0007669"/>
    <property type="project" value="InterPro"/>
</dbReference>
<reference evidence="14" key="2">
    <citation type="submission" date="2025-08" db="UniProtKB">
        <authorList>
            <consortium name="Ensembl"/>
        </authorList>
    </citation>
    <scope>IDENTIFICATION</scope>
    <source>
        <strain evidence="14">Thorbecke</strain>
    </source>
</reference>
<comment type="subcellular location">
    <subcellularLocation>
        <location evidence="1">Nucleus</location>
    </subcellularLocation>
</comment>
<dbReference type="GeneID" id="100354766"/>
<evidence type="ECO:0000313" key="14">
    <source>
        <dbReference type="Ensembl" id="ENSOCUP00000036900.1"/>
    </source>
</evidence>
<dbReference type="EMBL" id="AAGW02066596">
    <property type="status" value="NOT_ANNOTATED_CDS"/>
    <property type="molecule type" value="Genomic_DNA"/>
</dbReference>
<dbReference type="Proteomes" id="UP000001811">
    <property type="component" value="Chromosome 3"/>
</dbReference>
<dbReference type="CTD" id="51720"/>
<dbReference type="Pfam" id="PF18282">
    <property type="entry name" value="RAP80_UIM"/>
    <property type="match status" value="1"/>
</dbReference>
<dbReference type="GO" id="GO:0006302">
    <property type="term" value="P:double-strand break repair"/>
    <property type="evidence" value="ECO:0007669"/>
    <property type="project" value="InterPro"/>
</dbReference>